<sequence>MGKDIAEKYAGKWRQESVENLKELNKKLGLPKVARKIAKNMEVKFEIIPEESSLKFKMKTKIITKKSSLPYSGEVFEDEGMNGEKIQSTLSFDGEDMIIVGKGIKAGDSLKEMKTVFKLIDGKLHLEQTIDDVTATRIMKRKEEVSK</sequence>
<name>A0ABN7SZR2_OIKDI</name>
<dbReference type="Gene3D" id="2.40.128.20">
    <property type="match status" value="1"/>
</dbReference>
<keyword evidence="2" id="KW-1185">Reference proteome</keyword>
<proteinExistence type="predicted"/>
<reference evidence="1 2" key="1">
    <citation type="submission" date="2021-04" db="EMBL/GenBank/DDBJ databases">
        <authorList>
            <person name="Bliznina A."/>
        </authorList>
    </citation>
    <scope>NUCLEOTIDE SEQUENCE [LARGE SCALE GENOMIC DNA]</scope>
</reference>
<evidence type="ECO:0000313" key="2">
    <source>
        <dbReference type="Proteomes" id="UP001158576"/>
    </source>
</evidence>
<organism evidence="1 2">
    <name type="scientific">Oikopleura dioica</name>
    <name type="common">Tunicate</name>
    <dbReference type="NCBI Taxonomy" id="34765"/>
    <lineage>
        <taxon>Eukaryota</taxon>
        <taxon>Metazoa</taxon>
        <taxon>Chordata</taxon>
        <taxon>Tunicata</taxon>
        <taxon>Appendicularia</taxon>
        <taxon>Copelata</taxon>
        <taxon>Oikopleuridae</taxon>
        <taxon>Oikopleura</taxon>
    </lineage>
</organism>
<dbReference type="EMBL" id="OU015567">
    <property type="protein sequence ID" value="CAG5109583.1"/>
    <property type="molecule type" value="Genomic_DNA"/>
</dbReference>
<dbReference type="SUPFAM" id="SSF50814">
    <property type="entry name" value="Lipocalins"/>
    <property type="match status" value="1"/>
</dbReference>
<gene>
    <name evidence="1" type="ORF">OKIOD_LOCUS12868</name>
</gene>
<evidence type="ECO:0000313" key="1">
    <source>
        <dbReference type="EMBL" id="CAG5109583.1"/>
    </source>
</evidence>
<dbReference type="CDD" id="cd00742">
    <property type="entry name" value="FABP"/>
    <property type="match status" value="1"/>
</dbReference>
<dbReference type="InterPro" id="IPR000463">
    <property type="entry name" value="Fatty_acid-bd"/>
</dbReference>
<protein>
    <submittedName>
        <fullName evidence="1">Oidioi.mRNA.OKI2018_I69.chr2.g4103.t1.cds</fullName>
    </submittedName>
</protein>
<dbReference type="PRINTS" id="PR00178">
    <property type="entry name" value="FATTYACIDBP"/>
</dbReference>
<accession>A0ABN7SZR2</accession>
<dbReference type="Proteomes" id="UP001158576">
    <property type="component" value="Chromosome 2"/>
</dbReference>
<dbReference type="InterPro" id="IPR012674">
    <property type="entry name" value="Calycin"/>
</dbReference>